<evidence type="ECO:0000313" key="1">
    <source>
        <dbReference type="EMBL" id="MBD7913334.1"/>
    </source>
</evidence>
<evidence type="ECO:0000313" key="2">
    <source>
        <dbReference type="Proteomes" id="UP000627781"/>
    </source>
</evidence>
<name>A0ABR8PYU1_9CLOT</name>
<sequence>MSVLTKYISLYELDGENTLMLNALFGAIDVIDTETKGKIERIKSMENLDEKFIGENLMKSLRNRDIYFLVTRKN</sequence>
<reference evidence="1 2" key="1">
    <citation type="submission" date="2020-08" db="EMBL/GenBank/DDBJ databases">
        <title>A Genomic Blueprint of the Chicken Gut Microbiome.</title>
        <authorList>
            <person name="Gilroy R."/>
            <person name="Ravi A."/>
            <person name="Getino M."/>
            <person name="Pursley I."/>
            <person name="Horton D.L."/>
            <person name="Alikhan N.-F."/>
            <person name="Baker D."/>
            <person name="Gharbi K."/>
            <person name="Hall N."/>
            <person name="Watson M."/>
            <person name="Adriaenssens E.M."/>
            <person name="Foster-Nyarko E."/>
            <person name="Jarju S."/>
            <person name="Secka A."/>
            <person name="Antonio M."/>
            <person name="Oren A."/>
            <person name="Chaudhuri R."/>
            <person name="La Ragione R.M."/>
            <person name="Hildebrand F."/>
            <person name="Pallen M.J."/>
        </authorList>
    </citation>
    <scope>NUCLEOTIDE SEQUENCE [LARGE SCALE GENOMIC DNA]</scope>
    <source>
        <strain evidence="1 2">Sa3CVN1</strain>
    </source>
</reference>
<proteinExistence type="predicted"/>
<dbReference type="Proteomes" id="UP000627781">
    <property type="component" value="Unassembled WGS sequence"/>
</dbReference>
<dbReference type="RefSeq" id="WP_143315132.1">
    <property type="nucleotide sequence ID" value="NZ_JACSRA010000045.1"/>
</dbReference>
<keyword evidence="2" id="KW-1185">Reference proteome</keyword>
<protein>
    <submittedName>
        <fullName evidence="1">Uncharacterized protein</fullName>
    </submittedName>
</protein>
<organism evidence="1 2">
    <name type="scientific">Clostridium cibarium</name>
    <dbReference type="NCBI Taxonomy" id="2762247"/>
    <lineage>
        <taxon>Bacteria</taxon>
        <taxon>Bacillati</taxon>
        <taxon>Bacillota</taxon>
        <taxon>Clostridia</taxon>
        <taxon>Eubacteriales</taxon>
        <taxon>Clostridiaceae</taxon>
        <taxon>Clostridium</taxon>
    </lineage>
</organism>
<gene>
    <name evidence="1" type="ORF">H9661_18425</name>
</gene>
<comment type="caution">
    <text evidence="1">The sequence shown here is derived from an EMBL/GenBank/DDBJ whole genome shotgun (WGS) entry which is preliminary data.</text>
</comment>
<dbReference type="EMBL" id="JACSRA010000045">
    <property type="protein sequence ID" value="MBD7913334.1"/>
    <property type="molecule type" value="Genomic_DNA"/>
</dbReference>
<accession>A0ABR8PYU1</accession>